<comment type="caution">
    <text evidence="11">The sequence shown here is derived from an EMBL/GenBank/DDBJ whole genome shotgun (WGS) entry which is preliminary data.</text>
</comment>
<sequence length="129" mass="14126">MDPLIIILVIGVAAMWFMSRRARKQQQAAASFRDNLQPGQEVMTGSGLFGTVVGVEGDVVTLESTPGTETRWLKAAIAKVVEPPVEDEDEDIEDPEDSETDEFDVTDRPLTDEGTTIEPFGDEDGKNKN</sequence>
<evidence type="ECO:0000256" key="10">
    <source>
        <dbReference type="SAM" id="MobiDB-lite"/>
    </source>
</evidence>
<dbReference type="NCBIfam" id="TIGR00739">
    <property type="entry name" value="yajC"/>
    <property type="match status" value="1"/>
</dbReference>
<dbReference type="PANTHER" id="PTHR33909">
    <property type="entry name" value="SEC TRANSLOCON ACCESSORY COMPLEX SUBUNIT YAJC"/>
    <property type="match status" value="1"/>
</dbReference>
<dbReference type="RefSeq" id="WP_168628973.1">
    <property type="nucleotide sequence ID" value="NZ_BONL01000002.1"/>
</dbReference>
<keyword evidence="6" id="KW-0653">Protein transport</keyword>
<evidence type="ECO:0000256" key="7">
    <source>
        <dbReference type="ARBA" id="ARBA00022989"/>
    </source>
</evidence>
<dbReference type="PANTHER" id="PTHR33909:SF1">
    <property type="entry name" value="SEC TRANSLOCON ACCESSORY COMPLEX SUBUNIT YAJC"/>
    <property type="match status" value="1"/>
</dbReference>
<feature type="compositionally biased region" description="Acidic residues" evidence="10">
    <location>
        <begin position="84"/>
        <end position="104"/>
    </location>
</feature>
<evidence type="ECO:0000313" key="11">
    <source>
        <dbReference type="EMBL" id="NKY21838.1"/>
    </source>
</evidence>
<dbReference type="AlphaFoldDB" id="A0A7X6KTR1"/>
<evidence type="ECO:0000256" key="9">
    <source>
        <dbReference type="ARBA" id="ARBA00023136"/>
    </source>
</evidence>
<keyword evidence="9" id="KW-0472">Membrane</keyword>
<gene>
    <name evidence="11" type="primary">yajC</name>
    <name evidence="11" type="ORF">HGA03_04085</name>
</gene>
<feature type="region of interest" description="Disordered" evidence="10">
    <location>
        <begin position="82"/>
        <end position="129"/>
    </location>
</feature>
<keyword evidence="7" id="KW-1133">Transmembrane helix</keyword>
<dbReference type="InterPro" id="IPR003849">
    <property type="entry name" value="Preprotein_translocase_YajC"/>
</dbReference>
<keyword evidence="12" id="KW-1185">Reference proteome</keyword>
<keyword evidence="4" id="KW-1003">Cell membrane</keyword>
<dbReference type="GO" id="GO:0005886">
    <property type="term" value="C:plasma membrane"/>
    <property type="evidence" value="ECO:0007669"/>
    <property type="project" value="UniProtKB-SubCell"/>
</dbReference>
<evidence type="ECO:0000256" key="6">
    <source>
        <dbReference type="ARBA" id="ARBA00022927"/>
    </source>
</evidence>
<keyword evidence="3" id="KW-0813">Transport</keyword>
<evidence type="ECO:0000256" key="3">
    <source>
        <dbReference type="ARBA" id="ARBA00022448"/>
    </source>
</evidence>
<accession>A0A7X6KTR1</accession>
<comment type="similarity">
    <text evidence="2">Belongs to the YajC family.</text>
</comment>
<evidence type="ECO:0000313" key="12">
    <source>
        <dbReference type="Proteomes" id="UP000581206"/>
    </source>
</evidence>
<evidence type="ECO:0000256" key="8">
    <source>
        <dbReference type="ARBA" id="ARBA00023010"/>
    </source>
</evidence>
<keyword evidence="8" id="KW-0811">Translocation</keyword>
<evidence type="ECO:0000256" key="2">
    <source>
        <dbReference type="ARBA" id="ARBA00006742"/>
    </source>
</evidence>
<dbReference type="Pfam" id="PF02699">
    <property type="entry name" value="YajC"/>
    <property type="match status" value="1"/>
</dbReference>
<dbReference type="SMART" id="SM01323">
    <property type="entry name" value="YajC"/>
    <property type="match status" value="1"/>
</dbReference>
<proteinExistence type="inferred from homology"/>
<evidence type="ECO:0000256" key="1">
    <source>
        <dbReference type="ARBA" id="ARBA00004162"/>
    </source>
</evidence>
<evidence type="ECO:0000256" key="5">
    <source>
        <dbReference type="ARBA" id="ARBA00022692"/>
    </source>
</evidence>
<name>A0A7X6KTR1_9CELL</name>
<protein>
    <submittedName>
        <fullName evidence="11">Preprotein translocase subunit YajC</fullName>
    </submittedName>
</protein>
<dbReference type="GO" id="GO:0015031">
    <property type="term" value="P:protein transport"/>
    <property type="evidence" value="ECO:0007669"/>
    <property type="project" value="UniProtKB-KW"/>
</dbReference>
<organism evidence="11 12">
    <name type="scientific">Cellulomonas denverensis</name>
    <dbReference type="NCBI Taxonomy" id="264297"/>
    <lineage>
        <taxon>Bacteria</taxon>
        <taxon>Bacillati</taxon>
        <taxon>Actinomycetota</taxon>
        <taxon>Actinomycetes</taxon>
        <taxon>Micrococcales</taxon>
        <taxon>Cellulomonadaceae</taxon>
        <taxon>Cellulomonas</taxon>
    </lineage>
</organism>
<dbReference type="EMBL" id="JAAXOX010000002">
    <property type="protein sequence ID" value="NKY21838.1"/>
    <property type="molecule type" value="Genomic_DNA"/>
</dbReference>
<evidence type="ECO:0000256" key="4">
    <source>
        <dbReference type="ARBA" id="ARBA00022475"/>
    </source>
</evidence>
<keyword evidence="5" id="KW-0812">Transmembrane</keyword>
<comment type="subcellular location">
    <subcellularLocation>
        <location evidence="1">Cell membrane</location>
        <topology evidence="1">Single-pass membrane protein</topology>
    </subcellularLocation>
</comment>
<reference evidence="11 12" key="1">
    <citation type="submission" date="2020-04" db="EMBL/GenBank/DDBJ databases">
        <title>MicrobeNet Type strains.</title>
        <authorList>
            <person name="Nicholson A.C."/>
        </authorList>
    </citation>
    <scope>NUCLEOTIDE SEQUENCE [LARGE SCALE GENOMIC DNA]</scope>
    <source>
        <strain evidence="11 12">ATCC BAA-788</strain>
    </source>
</reference>
<dbReference type="Proteomes" id="UP000581206">
    <property type="component" value="Unassembled WGS sequence"/>
</dbReference>